<dbReference type="PATRIC" id="fig|1379.3.peg.1068"/>
<reference evidence="3" key="1">
    <citation type="submission" date="2016-01" db="EMBL/GenBank/DDBJ databases">
        <authorList>
            <person name="Mitreva M."/>
            <person name="Pepin K.H."/>
            <person name="Mihindukulasuriya K.A."/>
            <person name="Fulton R."/>
            <person name="Fronick C."/>
            <person name="O'Laughlin M."/>
            <person name="Miner T."/>
            <person name="Herter B."/>
            <person name="Rosa B.A."/>
            <person name="Cordes M."/>
            <person name="Tomlinson C."/>
            <person name="Wollam A."/>
            <person name="Palsikar V.B."/>
            <person name="Mardis E.R."/>
            <person name="Wilson R.K."/>
        </authorList>
    </citation>
    <scope>NUCLEOTIDE SEQUENCE [LARGE SCALE GENOMIC DNA]</scope>
    <source>
        <strain evidence="3">DNF01167</strain>
    </source>
</reference>
<keyword evidence="1" id="KW-0812">Transmembrane</keyword>
<dbReference type="EMBL" id="LSDC01000070">
    <property type="protein sequence ID" value="KXB59578.1"/>
    <property type="molecule type" value="Genomic_DNA"/>
</dbReference>
<keyword evidence="1" id="KW-1133">Transmembrane helix</keyword>
<dbReference type="AlphaFoldDB" id="A0A133ZVX2"/>
<dbReference type="STRING" id="1379.HMPREF3186_01083"/>
<feature type="transmembrane region" description="Helical" evidence="1">
    <location>
        <begin position="12"/>
        <end position="35"/>
    </location>
</feature>
<evidence type="ECO:0008006" key="4">
    <source>
        <dbReference type="Google" id="ProtNLM"/>
    </source>
</evidence>
<evidence type="ECO:0000256" key="1">
    <source>
        <dbReference type="SAM" id="Phobius"/>
    </source>
</evidence>
<organism evidence="2 3">
    <name type="scientific">Gemella haemolysans</name>
    <dbReference type="NCBI Taxonomy" id="1379"/>
    <lineage>
        <taxon>Bacteria</taxon>
        <taxon>Bacillati</taxon>
        <taxon>Bacillota</taxon>
        <taxon>Bacilli</taxon>
        <taxon>Bacillales</taxon>
        <taxon>Gemellaceae</taxon>
        <taxon>Gemella</taxon>
    </lineage>
</organism>
<evidence type="ECO:0000313" key="2">
    <source>
        <dbReference type="EMBL" id="KXB59578.1"/>
    </source>
</evidence>
<proteinExistence type="predicted"/>
<protein>
    <recommendedName>
        <fullName evidence="4">DUF304 domain-containing protein</fullName>
    </recommendedName>
</protein>
<evidence type="ECO:0000313" key="3">
    <source>
        <dbReference type="Proteomes" id="UP000070355"/>
    </source>
</evidence>
<dbReference type="RefSeq" id="WP_060914236.1">
    <property type="nucleotide sequence ID" value="NZ_JAGZGJ010000006.1"/>
</dbReference>
<sequence length="167" mass="20018">MRKYIGRIYVDYFFFNIWAICLTCVAVASVIFKLIGFEEVFGVDIYIILWIILGLVFLNHVIVVMLRDKYEYNTFFEITDEHFKLASTLIYTFFKFEEVAPLRNILDYTIKQNILSKKFNIYKVSINTGSEKLSFYVSKKDVEQLENLLLTILENNLNYRRYKDEEY</sequence>
<feature type="transmembrane region" description="Helical" evidence="1">
    <location>
        <begin position="47"/>
        <end position="66"/>
    </location>
</feature>
<gene>
    <name evidence="2" type="ORF">HMPREF3186_01083</name>
</gene>
<dbReference type="OrthoDB" id="2988254at2"/>
<dbReference type="Proteomes" id="UP000070355">
    <property type="component" value="Unassembled WGS sequence"/>
</dbReference>
<keyword evidence="1" id="KW-0472">Membrane</keyword>
<accession>A0A133ZVX2</accession>
<comment type="caution">
    <text evidence="2">The sequence shown here is derived from an EMBL/GenBank/DDBJ whole genome shotgun (WGS) entry which is preliminary data.</text>
</comment>
<name>A0A133ZVX2_9BACL</name>